<organism evidence="13 14">
    <name type="scientific">Mya arenaria</name>
    <name type="common">Soft-shell clam</name>
    <dbReference type="NCBI Taxonomy" id="6604"/>
    <lineage>
        <taxon>Eukaryota</taxon>
        <taxon>Metazoa</taxon>
        <taxon>Spiralia</taxon>
        <taxon>Lophotrochozoa</taxon>
        <taxon>Mollusca</taxon>
        <taxon>Bivalvia</taxon>
        <taxon>Autobranchia</taxon>
        <taxon>Heteroconchia</taxon>
        <taxon>Euheterodonta</taxon>
        <taxon>Imparidentia</taxon>
        <taxon>Neoheterodontei</taxon>
        <taxon>Myida</taxon>
        <taxon>Myoidea</taxon>
        <taxon>Myidae</taxon>
        <taxon>Mya</taxon>
    </lineage>
</organism>
<dbReference type="PANTHER" id="PTHR46027:SF1">
    <property type="entry name" value="PEROXISOMAL TARGETING SIGNAL 2 RECEPTOR"/>
    <property type="match status" value="1"/>
</dbReference>
<dbReference type="InterPro" id="IPR036322">
    <property type="entry name" value="WD40_repeat_dom_sf"/>
</dbReference>
<dbReference type="Gene3D" id="2.130.10.10">
    <property type="entry name" value="YVTN repeat-like/Quinoprotein amine dehydrogenase"/>
    <property type="match status" value="1"/>
</dbReference>
<dbReference type="PROSITE" id="PS50082">
    <property type="entry name" value="WD_REPEATS_2"/>
    <property type="match status" value="2"/>
</dbReference>
<keyword evidence="8" id="KW-0576">Peroxisome</keyword>
<sequence length="495" mass="54738">MVFLTCGPFVCLMIGLPGWMSAFTSGLQLDGMFLLEMVACCGWMGEDAWECSLTLDDWYPGECDCDAPLDWVVCPVGLNGWVAGVLLRFFPLDPAECIGLLPNSFPLSIGVKLMGAELAQGVEVTSPSCCLCIPSSGKEGAGENKSSCEPSEREAVMVSSSSAVSLCSVSFTSDRDSVSMATGPFLNTPLRLLFELLVPEETEGLLGRGTLFVFDILSSGIQPVKIYEWNDGLFDAAWSENNENVVVVGAGDGSLLVYDVTNPKGPLKAFKEHSKEVSSVDWSPTRAENFILTASWDSTINAIWSPRLPGCFATASGDKTLRVWDRRTPQPQCTIQAHEGEVLTCDWNKYDQNILYSGSVDCSIRGWDIRNYNKPLCEMTGHRFAVRRVKTSPFNGNTLASCSYDFTVRTWDVRQPHAMEITEHHTEFVYGLDFNLHRPGQIVDCGWDSLVHVYKPSKSDERNLIESKAYRVYDFVELHVSYTYLPNRSPSSTVS</sequence>
<evidence type="ECO:0000256" key="12">
    <source>
        <dbReference type="SAM" id="SignalP"/>
    </source>
</evidence>
<dbReference type="SUPFAM" id="SSF50978">
    <property type="entry name" value="WD40 repeat-like"/>
    <property type="match status" value="1"/>
</dbReference>
<dbReference type="PANTHER" id="PTHR46027">
    <property type="entry name" value="PEROXISOMAL TARGETING SIGNAL 2 RECEPTOR"/>
    <property type="match status" value="1"/>
</dbReference>
<comment type="subcellular location">
    <subcellularLocation>
        <location evidence="2">Cytoplasm</location>
        <location evidence="2">Cytosol</location>
    </subcellularLocation>
    <subcellularLocation>
        <location evidence="1">Peroxisome matrix</location>
    </subcellularLocation>
</comment>
<dbReference type="EMBL" id="CP111017">
    <property type="protein sequence ID" value="WAR09459.1"/>
    <property type="molecule type" value="Genomic_DNA"/>
</dbReference>
<dbReference type="InterPro" id="IPR015943">
    <property type="entry name" value="WD40/YVTN_repeat-like_dom_sf"/>
</dbReference>
<protein>
    <recommendedName>
        <fullName evidence="10">Peroxin-7</fullName>
    </recommendedName>
</protein>
<evidence type="ECO:0000256" key="1">
    <source>
        <dbReference type="ARBA" id="ARBA00004253"/>
    </source>
</evidence>
<comment type="similarity">
    <text evidence="9">Belongs to the WD repeat peroxin-7 family.</text>
</comment>
<feature type="non-terminal residue" evidence="13">
    <location>
        <position position="1"/>
    </location>
</feature>
<evidence type="ECO:0000256" key="2">
    <source>
        <dbReference type="ARBA" id="ARBA00004514"/>
    </source>
</evidence>
<dbReference type="InterPro" id="IPR019775">
    <property type="entry name" value="WD40_repeat_CS"/>
</dbReference>
<keyword evidence="14" id="KW-1185">Reference proteome</keyword>
<keyword evidence="12" id="KW-0732">Signal</keyword>
<proteinExistence type="inferred from homology"/>
<dbReference type="PRINTS" id="PR00320">
    <property type="entry name" value="GPROTEINBRPT"/>
</dbReference>
<evidence type="ECO:0000313" key="14">
    <source>
        <dbReference type="Proteomes" id="UP001164746"/>
    </source>
</evidence>
<evidence type="ECO:0000256" key="3">
    <source>
        <dbReference type="ARBA" id="ARBA00022448"/>
    </source>
</evidence>
<keyword evidence="5 11" id="KW-0853">WD repeat</keyword>
<evidence type="ECO:0000256" key="10">
    <source>
        <dbReference type="ARBA" id="ARBA00032565"/>
    </source>
</evidence>
<keyword evidence="7" id="KW-0653">Protein transport</keyword>
<dbReference type="InterPro" id="IPR001680">
    <property type="entry name" value="WD40_rpt"/>
</dbReference>
<evidence type="ECO:0000313" key="13">
    <source>
        <dbReference type="EMBL" id="WAR09459.1"/>
    </source>
</evidence>
<keyword evidence="6" id="KW-0677">Repeat</keyword>
<accession>A0ABY7EKC1</accession>
<keyword evidence="3" id="KW-0813">Transport</keyword>
<dbReference type="Proteomes" id="UP001164746">
    <property type="component" value="Chromosome 6"/>
</dbReference>
<dbReference type="SMART" id="SM00320">
    <property type="entry name" value="WD40"/>
    <property type="match status" value="5"/>
</dbReference>
<dbReference type="PROSITE" id="PS00678">
    <property type="entry name" value="WD_REPEATS_1"/>
    <property type="match status" value="2"/>
</dbReference>
<gene>
    <name evidence="13" type="ORF">MAR_019417</name>
</gene>
<evidence type="ECO:0000256" key="9">
    <source>
        <dbReference type="ARBA" id="ARBA00024017"/>
    </source>
</evidence>
<dbReference type="PROSITE" id="PS50294">
    <property type="entry name" value="WD_REPEATS_REGION"/>
    <property type="match status" value="1"/>
</dbReference>
<feature type="signal peptide" evidence="12">
    <location>
        <begin position="1"/>
        <end position="26"/>
    </location>
</feature>
<evidence type="ECO:0000256" key="4">
    <source>
        <dbReference type="ARBA" id="ARBA00022490"/>
    </source>
</evidence>
<dbReference type="Pfam" id="PF00400">
    <property type="entry name" value="WD40"/>
    <property type="match status" value="4"/>
</dbReference>
<feature type="repeat" description="WD" evidence="11">
    <location>
        <begin position="379"/>
        <end position="421"/>
    </location>
</feature>
<feature type="repeat" description="WD" evidence="11">
    <location>
        <begin position="335"/>
        <end position="371"/>
    </location>
</feature>
<evidence type="ECO:0000256" key="5">
    <source>
        <dbReference type="ARBA" id="ARBA00022574"/>
    </source>
</evidence>
<evidence type="ECO:0000256" key="11">
    <source>
        <dbReference type="PROSITE-ProRule" id="PRU00221"/>
    </source>
</evidence>
<dbReference type="InterPro" id="IPR020472">
    <property type="entry name" value="WD40_PAC1"/>
</dbReference>
<name>A0ABY7EKC1_MYAAR</name>
<evidence type="ECO:0000256" key="6">
    <source>
        <dbReference type="ARBA" id="ARBA00022737"/>
    </source>
</evidence>
<feature type="chain" id="PRO_5046289755" description="Peroxin-7" evidence="12">
    <location>
        <begin position="27"/>
        <end position="495"/>
    </location>
</feature>
<reference evidence="13" key="1">
    <citation type="submission" date="2022-11" db="EMBL/GenBank/DDBJ databases">
        <title>Centuries of genome instability and evolution in soft-shell clam transmissible cancer (bioRxiv).</title>
        <authorList>
            <person name="Hart S.F.M."/>
            <person name="Yonemitsu M.A."/>
            <person name="Giersch R.M."/>
            <person name="Beal B.F."/>
            <person name="Arriagada G."/>
            <person name="Davis B.W."/>
            <person name="Ostrander E.A."/>
            <person name="Goff S.P."/>
            <person name="Metzger M.J."/>
        </authorList>
    </citation>
    <scope>NUCLEOTIDE SEQUENCE</scope>
    <source>
        <strain evidence="13">MELC-2E11</strain>
        <tissue evidence="13">Siphon/mantle</tissue>
    </source>
</reference>
<evidence type="ECO:0000256" key="7">
    <source>
        <dbReference type="ARBA" id="ARBA00022927"/>
    </source>
</evidence>
<keyword evidence="4" id="KW-0963">Cytoplasm</keyword>
<evidence type="ECO:0000256" key="8">
    <source>
        <dbReference type="ARBA" id="ARBA00023140"/>
    </source>
</evidence>
<dbReference type="InterPro" id="IPR044536">
    <property type="entry name" value="PEX7"/>
</dbReference>